<comment type="caution">
    <text evidence="6">The sequence shown here is derived from an EMBL/GenBank/DDBJ whole genome shotgun (WGS) entry which is preliminary data.</text>
</comment>
<dbReference type="GO" id="GO:0008237">
    <property type="term" value="F:metallopeptidase activity"/>
    <property type="evidence" value="ECO:0007669"/>
    <property type="project" value="UniProtKB-KW"/>
</dbReference>
<feature type="region of interest" description="Disordered" evidence="5">
    <location>
        <begin position="1"/>
        <end position="115"/>
    </location>
</feature>
<dbReference type="AlphaFoldDB" id="A0A2G8L1X0"/>
<name>A0A2G8L1X0_STIJA</name>
<keyword evidence="7" id="KW-1185">Reference proteome</keyword>
<evidence type="ECO:0000256" key="4">
    <source>
        <dbReference type="ARBA" id="ARBA00023049"/>
    </source>
</evidence>
<gene>
    <name evidence="6" type="ORF">BSL78_08831</name>
</gene>
<evidence type="ECO:0000256" key="2">
    <source>
        <dbReference type="ARBA" id="ARBA00022670"/>
    </source>
</evidence>
<organism evidence="6 7">
    <name type="scientific">Stichopus japonicus</name>
    <name type="common">Sea cucumber</name>
    <dbReference type="NCBI Taxonomy" id="307972"/>
    <lineage>
        <taxon>Eukaryota</taxon>
        <taxon>Metazoa</taxon>
        <taxon>Echinodermata</taxon>
        <taxon>Eleutherozoa</taxon>
        <taxon>Echinozoa</taxon>
        <taxon>Holothuroidea</taxon>
        <taxon>Aspidochirotacea</taxon>
        <taxon>Aspidochirotida</taxon>
        <taxon>Stichopodidae</taxon>
        <taxon>Apostichopus</taxon>
    </lineage>
</organism>
<keyword evidence="2" id="KW-0645">Protease</keyword>
<keyword evidence="4" id="KW-0482">Metalloprotease</keyword>
<dbReference type="SMART" id="SM01154">
    <property type="entry name" value="DUF1704"/>
    <property type="match status" value="1"/>
</dbReference>
<dbReference type="EMBL" id="MRZV01000256">
    <property type="protein sequence ID" value="PIK54258.1"/>
    <property type="molecule type" value="Genomic_DNA"/>
</dbReference>
<feature type="region of interest" description="Disordered" evidence="5">
    <location>
        <begin position="132"/>
        <end position="159"/>
    </location>
</feature>
<dbReference type="InterPro" id="IPR012548">
    <property type="entry name" value="MATCAP"/>
</dbReference>
<feature type="compositionally biased region" description="Polar residues" evidence="5">
    <location>
        <begin position="91"/>
        <end position="110"/>
    </location>
</feature>
<protein>
    <submittedName>
        <fullName evidence="6">Uncharacterized protein</fullName>
    </submittedName>
</protein>
<accession>A0A2G8L1X0</accession>
<evidence type="ECO:0000256" key="5">
    <source>
        <dbReference type="SAM" id="MobiDB-lite"/>
    </source>
</evidence>
<dbReference type="PANTHER" id="PTHR31817">
    <property type="match status" value="1"/>
</dbReference>
<proteinExistence type="predicted"/>
<keyword evidence="3" id="KW-0378">Hydrolase</keyword>
<comment type="cofactor">
    <cofactor evidence="1">
        <name>Zn(2+)</name>
        <dbReference type="ChEBI" id="CHEBI:29105"/>
    </cofactor>
</comment>
<dbReference type="PANTHER" id="PTHR31817:SF0">
    <property type="entry name" value="CHROMOSOME UNDETERMINED SCAFFOLD_67, WHOLE GENOME SHOTGUN SEQUENCE"/>
    <property type="match status" value="1"/>
</dbReference>
<evidence type="ECO:0000256" key="1">
    <source>
        <dbReference type="ARBA" id="ARBA00001947"/>
    </source>
</evidence>
<dbReference type="OrthoDB" id="449345at2759"/>
<feature type="compositionally biased region" description="Polar residues" evidence="5">
    <location>
        <begin position="48"/>
        <end position="71"/>
    </location>
</feature>
<dbReference type="Pfam" id="PF08014">
    <property type="entry name" value="MATCAP"/>
    <property type="match status" value="1"/>
</dbReference>
<evidence type="ECO:0000256" key="3">
    <source>
        <dbReference type="ARBA" id="ARBA00022801"/>
    </source>
</evidence>
<reference evidence="6 7" key="1">
    <citation type="journal article" date="2017" name="PLoS Biol.">
        <title>The sea cucumber genome provides insights into morphological evolution and visceral regeneration.</title>
        <authorList>
            <person name="Zhang X."/>
            <person name="Sun L."/>
            <person name="Yuan J."/>
            <person name="Sun Y."/>
            <person name="Gao Y."/>
            <person name="Zhang L."/>
            <person name="Li S."/>
            <person name="Dai H."/>
            <person name="Hamel J.F."/>
            <person name="Liu C."/>
            <person name="Yu Y."/>
            <person name="Liu S."/>
            <person name="Lin W."/>
            <person name="Guo K."/>
            <person name="Jin S."/>
            <person name="Xu P."/>
            <person name="Storey K.B."/>
            <person name="Huan P."/>
            <person name="Zhang T."/>
            <person name="Zhou Y."/>
            <person name="Zhang J."/>
            <person name="Lin C."/>
            <person name="Li X."/>
            <person name="Xing L."/>
            <person name="Huo D."/>
            <person name="Sun M."/>
            <person name="Wang L."/>
            <person name="Mercier A."/>
            <person name="Li F."/>
            <person name="Yang H."/>
            <person name="Xiang J."/>
        </authorList>
    </citation>
    <scope>NUCLEOTIDE SEQUENCE [LARGE SCALE GENOMIC DNA]</scope>
    <source>
        <strain evidence="6">Shaxun</strain>
        <tissue evidence="6">Muscle</tissue>
    </source>
</reference>
<feature type="compositionally biased region" description="Polar residues" evidence="5">
    <location>
        <begin position="141"/>
        <end position="153"/>
    </location>
</feature>
<dbReference type="GO" id="GO:0006508">
    <property type="term" value="P:proteolysis"/>
    <property type="evidence" value="ECO:0007669"/>
    <property type="project" value="UniProtKB-KW"/>
</dbReference>
<evidence type="ECO:0000313" key="7">
    <source>
        <dbReference type="Proteomes" id="UP000230750"/>
    </source>
</evidence>
<evidence type="ECO:0000313" key="6">
    <source>
        <dbReference type="EMBL" id="PIK54258.1"/>
    </source>
</evidence>
<sequence>MLAVDSLPGSIPYAKGPQIFKKEQQVATSDGLESDNQGKEKAAKRRSNGPTQATRRSLASPQVETRCQTPSRPRRKSDKTKQFCNVKLPKITTNVTTGTRQSTSKTNVSLPLNRRKSTTDIRLSLHTFSSQLKSKQLTSKGRNGTTSRNSENPKATKRKGKSPYIIYAIMPSNLLEEKRNFFASGYKCNPVFVYDTPADESTLARYNHASYTLLPQAVRIMDIALQKYGCYEKFEETTAGRRLAPHEFQERFDSYLKAEKLENQVFLNMTPDLLSRALMTRSKGRSVMNIKLSILRDNWAQGVLQHEIGTHFTRAQNNRQQPWRGSKGKRKFGLQPLNPTEEGLASLHSVLGRKDPCLWRAALLYFTVYNASRLSFADLFERLGRFLQDPEVRWDYCMRAKRGQVDTSKPGCFNKDQVYLDGVLQILRYRNEIDFHSLVRLGKVSYLDVDRLKKDAVLDPSTVILPSFMLDLDHYRNKLTEILLKNGLSDLDLKGIFPKEMHQL</sequence>
<dbReference type="Proteomes" id="UP000230750">
    <property type="component" value="Unassembled WGS sequence"/>
</dbReference>